<feature type="transmembrane region" description="Helical" evidence="7">
    <location>
        <begin position="165"/>
        <end position="189"/>
    </location>
</feature>
<reference evidence="8 9" key="1">
    <citation type="submission" date="2013-07" db="EMBL/GenBank/DDBJ databases">
        <title>The Genome Sequence of Cryptococcus heveanensis BCC8398.</title>
        <authorList>
            <consortium name="The Broad Institute Genome Sequencing Platform"/>
            <person name="Cuomo C."/>
            <person name="Litvintseva A."/>
            <person name="Chen Y."/>
            <person name="Heitman J."/>
            <person name="Sun S."/>
            <person name="Springer D."/>
            <person name="Dromer F."/>
            <person name="Young S.K."/>
            <person name="Zeng Q."/>
            <person name="Gargeya S."/>
            <person name="Fitzgerald M."/>
            <person name="Abouelleil A."/>
            <person name="Alvarado L."/>
            <person name="Berlin A.M."/>
            <person name="Chapman S.B."/>
            <person name="Dewar J."/>
            <person name="Goldberg J."/>
            <person name="Griggs A."/>
            <person name="Gujja S."/>
            <person name="Hansen M."/>
            <person name="Howarth C."/>
            <person name="Imamovic A."/>
            <person name="Larimer J."/>
            <person name="McCowan C."/>
            <person name="Murphy C."/>
            <person name="Pearson M."/>
            <person name="Priest M."/>
            <person name="Roberts A."/>
            <person name="Saif S."/>
            <person name="Shea T."/>
            <person name="Sykes S."/>
            <person name="Wortman J."/>
            <person name="Nusbaum C."/>
            <person name="Birren B."/>
        </authorList>
    </citation>
    <scope>NUCLEOTIDE SEQUENCE [LARGE SCALE GENOMIC DNA]</scope>
    <source>
        <strain evidence="8 9">BCC8398</strain>
    </source>
</reference>
<gene>
    <name evidence="8" type="ORF">I316_00951</name>
</gene>
<dbReference type="Proteomes" id="UP000092666">
    <property type="component" value="Unassembled WGS sequence"/>
</dbReference>
<keyword evidence="2" id="KW-0813">Transport</keyword>
<dbReference type="PANTHER" id="PTHR45649">
    <property type="entry name" value="AMINO-ACID PERMEASE BAT1"/>
    <property type="match status" value="1"/>
</dbReference>
<dbReference type="GO" id="GO:0016020">
    <property type="term" value="C:membrane"/>
    <property type="evidence" value="ECO:0007669"/>
    <property type="project" value="UniProtKB-SubCell"/>
</dbReference>
<dbReference type="PANTHER" id="PTHR45649:SF14">
    <property type="entry name" value="GABA PERMEASE"/>
    <property type="match status" value="1"/>
</dbReference>
<organism evidence="8 9">
    <name type="scientific">Kwoniella heveanensis BCC8398</name>
    <dbReference type="NCBI Taxonomy" id="1296120"/>
    <lineage>
        <taxon>Eukaryota</taxon>
        <taxon>Fungi</taxon>
        <taxon>Dikarya</taxon>
        <taxon>Basidiomycota</taxon>
        <taxon>Agaricomycotina</taxon>
        <taxon>Tremellomycetes</taxon>
        <taxon>Tremellales</taxon>
        <taxon>Cryptococcaceae</taxon>
        <taxon>Kwoniella</taxon>
    </lineage>
</organism>
<keyword evidence="5 7" id="KW-0472">Membrane</keyword>
<evidence type="ECO:0000313" key="9">
    <source>
        <dbReference type="Proteomes" id="UP000092666"/>
    </source>
</evidence>
<feature type="transmembrane region" description="Helical" evidence="7">
    <location>
        <begin position="368"/>
        <end position="391"/>
    </location>
</feature>
<feature type="transmembrane region" description="Helical" evidence="7">
    <location>
        <begin position="419"/>
        <end position="441"/>
    </location>
</feature>
<dbReference type="AlphaFoldDB" id="A0A1B9H190"/>
<feature type="transmembrane region" description="Helical" evidence="7">
    <location>
        <begin position="240"/>
        <end position="259"/>
    </location>
</feature>
<evidence type="ECO:0000256" key="5">
    <source>
        <dbReference type="ARBA" id="ARBA00023136"/>
    </source>
</evidence>
<evidence type="ECO:0000256" key="1">
    <source>
        <dbReference type="ARBA" id="ARBA00004141"/>
    </source>
</evidence>
<feature type="transmembrane region" description="Helical" evidence="7">
    <location>
        <begin position="320"/>
        <end position="342"/>
    </location>
</feature>
<dbReference type="InterPro" id="IPR002293">
    <property type="entry name" value="AA/rel_permease1"/>
</dbReference>
<feature type="transmembrane region" description="Helical" evidence="7">
    <location>
        <begin position="209"/>
        <end position="228"/>
    </location>
</feature>
<feature type="transmembrane region" description="Helical" evidence="7">
    <location>
        <begin position="447"/>
        <end position="469"/>
    </location>
</feature>
<keyword evidence="9" id="KW-1185">Reference proteome</keyword>
<feature type="compositionally biased region" description="Polar residues" evidence="6">
    <location>
        <begin position="575"/>
        <end position="589"/>
    </location>
</feature>
<accession>A0A1B9H190</accession>
<reference evidence="9" key="2">
    <citation type="submission" date="2013-12" db="EMBL/GenBank/DDBJ databases">
        <title>Evolution of pathogenesis and genome organization in the Tremellales.</title>
        <authorList>
            <person name="Cuomo C."/>
            <person name="Litvintseva A."/>
            <person name="Heitman J."/>
            <person name="Chen Y."/>
            <person name="Sun S."/>
            <person name="Springer D."/>
            <person name="Dromer F."/>
            <person name="Young S."/>
            <person name="Zeng Q."/>
            <person name="Chapman S."/>
            <person name="Gujja S."/>
            <person name="Saif S."/>
            <person name="Birren B."/>
        </authorList>
    </citation>
    <scope>NUCLEOTIDE SEQUENCE [LARGE SCALE GENOMIC DNA]</scope>
    <source>
        <strain evidence="9">BCC8398</strain>
    </source>
</reference>
<feature type="transmembrane region" description="Helical" evidence="7">
    <location>
        <begin position="524"/>
        <end position="543"/>
    </location>
</feature>
<comment type="subcellular location">
    <subcellularLocation>
        <location evidence="1">Membrane</location>
        <topology evidence="1">Multi-pass membrane protein</topology>
    </subcellularLocation>
</comment>
<feature type="compositionally biased region" description="Basic and acidic residues" evidence="6">
    <location>
        <begin position="590"/>
        <end position="602"/>
    </location>
</feature>
<evidence type="ECO:0000256" key="6">
    <source>
        <dbReference type="SAM" id="MobiDB-lite"/>
    </source>
</evidence>
<dbReference type="Pfam" id="PF13520">
    <property type="entry name" value="AA_permease_2"/>
    <property type="match status" value="1"/>
</dbReference>
<proteinExistence type="predicted"/>
<evidence type="ECO:0000256" key="7">
    <source>
        <dbReference type="SAM" id="Phobius"/>
    </source>
</evidence>
<keyword evidence="4 7" id="KW-1133">Transmembrane helix</keyword>
<dbReference type="STRING" id="1296120.A0A1B9H190"/>
<protein>
    <submittedName>
        <fullName evidence="8">Choline transporter</fullName>
    </submittedName>
</protein>
<dbReference type="EMBL" id="KI669493">
    <property type="protein sequence ID" value="OCF37046.1"/>
    <property type="molecule type" value="Genomic_DNA"/>
</dbReference>
<keyword evidence="3 7" id="KW-0812">Transmembrane</keyword>
<feature type="transmembrane region" description="Helical" evidence="7">
    <location>
        <begin position="118"/>
        <end position="144"/>
    </location>
</feature>
<evidence type="ECO:0000313" key="8">
    <source>
        <dbReference type="EMBL" id="OCF37046.1"/>
    </source>
</evidence>
<feature type="compositionally biased region" description="Polar residues" evidence="6">
    <location>
        <begin position="13"/>
        <end position="28"/>
    </location>
</feature>
<dbReference type="OrthoDB" id="3900342at2759"/>
<evidence type="ECO:0000256" key="3">
    <source>
        <dbReference type="ARBA" id="ARBA00022692"/>
    </source>
</evidence>
<feature type="region of interest" description="Disordered" evidence="6">
    <location>
        <begin position="1"/>
        <end position="34"/>
    </location>
</feature>
<feature type="transmembrane region" description="Helical" evidence="7">
    <location>
        <begin position="490"/>
        <end position="512"/>
    </location>
</feature>
<evidence type="ECO:0000256" key="4">
    <source>
        <dbReference type="ARBA" id="ARBA00022989"/>
    </source>
</evidence>
<sequence length="602" mass="64023">MQANDHHQITPVGRQTESQVPVSDTSKGVYSRQEVQESIQREQVGFGPYASRPDVHRHGLAAGGEGNEVGFIGGHGGAGPVKQFRLLSLVGLAYAILNSWTAMATSLSIALPSGGPTAVIWGIIPSFIGNLAMAASMAEICHVYPTAGGQYHWAAILSPARMAPAISWTCGWFAVAGWIALTATAGSLAGSLITGVIALLHPNYELERWHIFLIYVAYTLGACALNIFGLRLLPKINQTAIFWSLTGAVVIIITCLATASPDFQSGDFVFRTYINETGWNNGVAWLLGLLQSSFGLTGYDAVSHMVEEMPNPHLNAPKTMILAVCIGASSSFVFLICLLFGIKDIDMVNSSAAGALLESMYQATGSKAGAVCLQIFPICAMAFTAQGLLTASSRMSYAFARDRGLPFSRVFATMNNNGVPIPSVLLTTALVIIFGCVYLGSSTALNAILSSSVVFLNISYSIPILLVVVRGRHILRPPSLPAPTWTLGPILGPIANIVGLSFTALTTVFFLFPPDLPVTGENMNYAVAVLGIVFFISVITWIVDGRRHFIGPRDLGALLELARSEVGVVERPAHQHSNGHGHSAGSDSTADGHRMNSIKRAD</sequence>
<feature type="region of interest" description="Disordered" evidence="6">
    <location>
        <begin position="571"/>
        <end position="602"/>
    </location>
</feature>
<name>A0A1B9H190_9TREE</name>
<evidence type="ECO:0000256" key="2">
    <source>
        <dbReference type="ARBA" id="ARBA00022448"/>
    </source>
</evidence>
<dbReference type="Gene3D" id="1.20.1740.10">
    <property type="entry name" value="Amino acid/polyamine transporter I"/>
    <property type="match status" value="1"/>
</dbReference>
<dbReference type="GO" id="GO:0022857">
    <property type="term" value="F:transmembrane transporter activity"/>
    <property type="evidence" value="ECO:0007669"/>
    <property type="project" value="InterPro"/>
</dbReference>
<feature type="transmembrane region" description="Helical" evidence="7">
    <location>
        <begin position="92"/>
        <end position="112"/>
    </location>
</feature>